<keyword evidence="5 9" id="KW-0808">Transferase</keyword>
<dbReference type="Pfam" id="PF01035">
    <property type="entry name" value="DNA_binding_1"/>
    <property type="match status" value="1"/>
</dbReference>
<dbReference type="EMBL" id="CP001110">
    <property type="protein sequence ID" value="ACF43394.1"/>
    <property type="molecule type" value="Genomic_DNA"/>
</dbReference>
<dbReference type="CDD" id="cd06445">
    <property type="entry name" value="ATase"/>
    <property type="match status" value="1"/>
</dbReference>
<protein>
    <recommendedName>
        <fullName evidence="9">Methylated-DNA--protein-cysteine methyltransferase</fullName>
        <ecNumber evidence="9">2.1.1.63</ecNumber>
    </recommendedName>
    <alternativeName>
        <fullName evidence="9">6-O-methylguanine-DNA methyltransferase</fullName>
        <shortName evidence="9">MGMT</shortName>
    </alternativeName>
    <alternativeName>
        <fullName evidence="9">O-6-methylguanine-DNA-alkyltransferase</fullName>
    </alternativeName>
</protein>
<comment type="miscellaneous">
    <text evidence="9">This enzyme catalyzes only one turnover and therefore is not strictly catalytic. According to one definition, an enzyme is a biocatalyst that acts repeatedly and over many reaction cycles.</text>
</comment>
<evidence type="ECO:0000256" key="7">
    <source>
        <dbReference type="ARBA" id="ARBA00023204"/>
    </source>
</evidence>
<feature type="domain" description="Methylguanine DNA methyltransferase ribonuclease-like" evidence="11">
    <location>
        <begin position="4"/>
        <end position="68"/>
    </location>
</feature>
<dbReference type="InterPro" id="IPR014048">
    <property type="entry name" value="MethylDNA_cys_MeTrfase_DNA-bd"/>
</dbReference>
<evidence type="ECO:0000256" key="9">
    <source>
        <dbReference type="HAMAP-Rule" id="MF_00772"/>
    </source>
</evidence>
<evidence type="ECO:0000256" key="1">
    <source>
        <dbReference type="ARBA" id="ARBA00001286"/>
    </source>
</evidence>
<dbReference type="InterPro" id="IPR001497">
    <property type="entry name" value="MethylDNA_cys_MeTrfase_AS"/>
</dbReference>
<dbReference type="InterPro" id="IPR023546">
    <property type="entry name" value="MGMT"/>
</dbReference>
<dbReference type="PANTHER" id="PTHR10815">
    <property type="entry name" value="METHYLATED-DNA--PROTEIN-CYSTEINE METHYLTRANSFERASE"/>
    <property type="match status" value="1"/>
</dbReference>
<feature type="domain" description="Methylated-DNA-[protein]-cysteine S-methyltransferase DNA binding" evidence="10">
    <location>
        <begin position="72"/>
        <end position="151"/>
    </location>
</feature>
<evidence type="ECO:0000256" key="4">
    <source>
        <dbReference type="ARBA" id="ARBA00022603"/>
    </source>
</evidence>
<feature type="active site" description="Nucleophile; methyl group acceptor" evidence="9">
    <location>
        <position position="123"/>
    </location>
</feature>
<dbReference type="PANTHER" id="PTHR10815:SF5">
    <property type="entry name" value="METHYLATED-DNA--PROTEIN-CYSTEINE METHYLTRANSFERASE"/>
    <property type="match status" value="1"/>
</dbReference>
<name>B4SG83_PELPB</name>
<dbReference type="SUPFAM" id="SSF53155">
    <property type="entry name" value="Methylated DNA-protein cysteine methyltransferase domain"/>
    <property type="match status" value="1"/>
</dbReference>
<evidence type="ECO:0000256" key="2">
    <source>
        <dbReference type="ARBA" id="ARBA00008711"/>
    </source>
</evidence>
<comment type="catalytic activity">
    <reaction evidence="8 9">
        <text>a 6-O-methyl-2'-deoxyguanosine in DNA + L-cysteinyl-[protein] = S-methyl-L-cysteinyl-[protein] + a 2'-deoxyguanosine in DNA</text>
        <dbReference type="Rhea" id="RHEA:24000"/>
        <dbReference type="Rhea" id="RHEA-COMP:10131"/>
        <dbReference type="Rhea" id="RHEA-COMP:10132"/>
        <dbReference type="Rhea" id="RHEA-COMP:11367"/>
        <dbReference type="Rhea" id="RHEA-COMP:11368"/>
        <dbReference type="ChEBI" id="CHEBI:29950"/>
        <dbReference type="ChEBI" id="CHEBI:82612"/>
        <dbReference type="ChEBI" id="CHEBI:85445"/>
        <dbReference type="ChEBI" id="CHEBI:85448"/>
        <dbReference type="EC" id="2.1.1.63"/>
    </reaction>
</comment>
<sequence length="155" mass="16843">MIISFQQTTIGRVAVAELDGAITNLFFADEIVPQQAAVGETELLTQAFRQLNAYLQGELKDFTLPLAPSGTPFMQRVWKNLRTISYGSTATYQDIALASGNPHAARAVGMANHKNPIPLFIPCHRVIGSKGALTGYRGGLQLKMVLLELERRGCG</sequence>
<keyword evidence="4 9" id="KW-0489">Methyltransferase</keyword>
<dbReference type="Gene3D" id="1.10.10.10">
    <property type="entry name" value="Winged helix-like DNA-binding domain superfamily/Winged helix DNA-binding domain"/>
    <property type="match status" value="1"/>
</dbReference>
<dbReference type="EC" id="2.1.1.63" evidence="9"/>
<evidence type="ECO:0000256" key="8">
    <source>
        <dbReference type="ARBA" id="ARBA00049348"/>
    </source>
</evidence>
<evidence type="ECO:0000256" key="5">
    <source>
        <dbReference type="ARBA" id="ARBA00022679"/>
    </source>
</evidence>
<dbReference type="OrthoDB" id="9802228at2"/>
<keyword evidence="13" id="KW-1185">Reference proteome</keyword>
<evidence type="ECO:0000259" key="10">
    <source>
        <dbReference type="Pfam" id="PF01035"/>
    </source>
</evidence>
<dbReference type="Pfam" id="PF02870">
    <property type="entry name" value="Methyltransf_1N"/>
    <property type="match status" value="1"/>
</dbReference>
<dbReference type="GO" id="GO:0006307">
    <property type="term" value="P:DNA alkylation repair"/>
    <property type="evidence" value="ECO:0007669"/>
    <property type="project" value="UniProtKB-UniRule"/>
</dbReference>
<evidence type="ECO:0000259" key="11">
    <source>
        <dbReference type="Pfam" id="PF02870"/>
    </source>
</evidence>
<dbReference type="Gene3D" id="3.30.160.70">
    <property type="entry name" value="Methylated DNA-protein cysteine methyltransferase domain"/>
    <property type="match status" value="1"/>
</dbReference>
<dbReference type="GO" id="GO:0003908">
    <property type="term" value="F:methylated-DNA-[protein]-cysteine S-methyltransferase activity"/>
    <property type="evidence" value="ECO:0007669"/>
    <property type="project" value="UniProtKB-UniRule"/>
</dbReference>
<dbReference type="NCBIfam" id="TIGR00589">
    <property type="entry name" value="ogt"/>
    <property type="match status" value="1"/>
</dbReference>
<keyword evidence="6 9" id="KW-0227">DNA damage</keyword>
<gene>
    <name evidence="12" type="ordered locus">Ppha_1115</name>
</gene>
<accession>B4SG83</accession>
<comment type="function">
    <text evidence="9">Involved in the cellular defense against the biological effects of O6-methylguanine (O6-MeG) and O4-methylthymine (O4-MeT) in DNA. Repairs the methylated nucleobase in DNA by stoichiometrically transferring the methyl group to a cysteine residue in the enzyme. This is a suicide reaction: the enzyme is irreversibly inactivated.</text>
</comment>
<dbReference type="eggNOG" id="COG0350">
    <property type="taxonomic scope" value="Bacteria"/>
</dbReference>
<dbReference type="GO" id="GO:0032259">
    <property type="term" value="P:methylation"/>
    <property type="evidence" value="ECO:0007669"/>
    <property type="project" value="UniProtKB-KW"/>
</dbReference>
<dbReference type="InterPro" id="IPR036217">
    <property type="entry name" value="MethylDNA_cys_MeTrfase_DNAb"/>
</dbReference>
<comment type="similarity">
    <text evidence="2 9">Belongs to the MGMT family.</text>
</comment>
<keyword evidence="3 9" id="KW-0963">Cytoplasm</keyword>
<dbReference type="GO" id="GO:0005737">
    <property type="term" value="C:cytoplasm"/>
    <property type="evidence" value="ECO:0007669"/>
    <property type="project" value="UniProtKB-SubCell"/>
</dbReference>
<dbReference type="KEGG" id="pph:Ppha_1115"/>
<evidence type="ECO:0000313" key="12">
    <source>
        <dbReference type="EMBL" id="ACF43394.1"/>
    </source>
</evidence>
<evidence type="ECO:0000256" key="6">
    <source>
        <dbReference type="ARBA" id="ARBA00022763"/>
    </source>
</evidence>
<evidence type="ECO:0000256" key="3">
    <source>
        <dbReference type="ARBA" id="ARBA00022490"/>
    </source>
</evidence>
<dbReference type="RefSeq" id="WP_012507886.1">
    <property type="nucleotide sequence ID" value="NC_011060.1"/>
</dbReference>
<reference evidence="12 13" key="1">
    <citation type="submission" date="2008-06" db="EMBL/GenBank/DDBJ databases">
        <title>Complete sequence of Pelodictyon phaeoclathratiforme BU-1.</title>
        <authorList>
            <consortium name="US DOE Joint Genome Institute"/>
            <person name="Lucas S."/>
            <person name="Copeland A."/>
            <person name="Lapidus A."/>
            <person name="Glavina del Rio T."/>
            <person name="Dalin E."/>
            <person name="Tice H."/>
            <person name="Bruce D."/>
            <person name="Goodwin L."/>
            <person name="Pitluck S."/>
            <person name="Schmutz J."/>
            <person name="Larimer F."/>
            <person name="Land M."/>
            <person name="Hauser L."/>
            <person name="Kyrpides N."/>
            <person name="Mikhailova N."/>
            <person name="Liu Z."/>
            <person name="Li T."/>
            <person name="Zhao F."/>
            <person name="Overmann J."/>
            <person name="Bryant D.A."/>
            <person name="Richardson P."/>
        </authorList>
    </citation>
    <scope>NUCLEOTIDE SEQUENCE [LARGE SCALE GENOMIC DNA]</scope>
    <source>
        <strain evidence="13">DSM 5477 / BU-1</strain>
    </source>
</reference>
<proteinExistence type="inferred from homology"/>
<comment type="catalytic activity">
    <reaction evidence="1 9">
        <text>a 4-O-methyl-thymidine in DNA + L-cysteinyl-[protein] = a thymidine in DNA + S-methyl-L-cysteinyl-[protein]</text>
        <dbReference type="Rhea" id="RHEA:53428"/>
        <dbReference type="Rhea" id="RHEA-COMP:10131"/>
        <dbReference type="Rhea" id="RHEA-COMP:10132"/>
        <dbReference type="Rhea" id="RHEA-COMP:13555"/>
        <dbReference type="Rhea" id="RHEA-COMP:13556"/>
        <dbReference type="ChEBI" id="CHEBI:29950"/>
        <dbReference type="ChEBI" id="CHEBI:82612"/>
        <dbReference type="ChEBI" id="CHEBI:137386"/>
        <dbReference type="ChEBI" id="CHEBI:137387"/>
        <dbReference type="EC" id="2.1.1.63"/>
    </reaction>
</comment>
<evidence type="ECO:0000313" key="13">
    <source>
        <dbReference type="Proteomes" id="UP000002724"/>
    </source>
</evidence>
<dbReference type="InterPro" id="IPR036388">
    <property type="entry name" value="WH-like_DNA-bd_sf"/>
</dbReference>
<dbReference type="STRING" id="324925.Ppha_1115"/>
<organism evidence="12 13">
    <name type="scientific">Pelodictyon phaeoclathratiforme (strain DSM 5477 / BU-1)</name>
    <dbReference type="NCBI Taxonomy" id="324925"/>
    <lineage>
        <taxon>Bacteria</taxon>
        <taxon>Pseudomonadati</taxon>
        <taxon>Chlorobiota</taxon>
        <taxon>Chlorobiia</taxon>
        <taxon>Chlorobiales</taxon>
        <taxon>Chlorobiaceae</taxon>
        <taxon>Chlorobium/Pelodictyon group</taxon>
        <taxon>Pelodictyon</taxon>
    </lineage>
</organism>
<dbReference type="SUPFAM" id="SSF46767">
    <property type="entry name" value="Methylated DNA-protein cysteine methyltransferase, C-terminal domain"/>
    <property type="match status" value="1"/>
</dbReference>
<dbReference type="InterPro" id="IPR008332">
    <property type="entry name" value="MethylG_MeTrfase_N"/>
</dbReference>
<dbReference type="FunFam" id="1.10.10.10:FF:000214">
    <property type="entry name" value="Methylated-DNA--protein-cysteine methyltransferase"/>
    <property type="match status" value="1"/>
</dbReference>
<dbReference type="AlphaFoldDB" id="B4SG83"/>
<dbReference type="Proteomes" id="UP000002724">
    <property type="component" value="Chromosome"/>
</dbReference>
<dbReference type="HOGENOM" id="CLU_000445_52_2_10"/>
<comment type="subcellular location">
    <subcellularLocation>
        <location evidence="9">Cytoplasm</location>
    </subcellularLocation>
</comment>
<dbReference type="HAMAP" id="MF_00772">
    <property type="entry name" value="OGT"/>
    <property type="match status" value="1"/>
</dbReference>
<dbReference type="PROSITE" id="PS00374">
    <property type="entry name" value="MGMT"/>
    <property type="match status" value="1"/>
</dbReference>
<dbReference type="InterPro" id="IPR036631">
    <property type="entry name" value="MGMT_N_sf"/>
</dbReference>
<keyword evidence="7 9" id="KW-0234">DNA repair</keyword>